<dbReference type="EMBL" id="CM015721">
    <property type="protein sequence ID" value="KAF3694525.1"/>
    <property type="molecule type" value="Genomic_DNA"/>
</dbReference>
<dbReference type="GO" id="GO:0034220">
    <property type="term" value="P:monoatomic ion transmembrane transport"/>
    <property type="evidence" value="ECO:0007669"/>
    <property type="project" value="UniProtKB-KW"/>
</dbReference>
<feature type="transmembrane region" description="Helical" evidence="9">
    <location>
        <begin position="12"/>
        <end position="30"/>
    </location>
</feature>
<proteinExistence type="inferred from homology"/>
<dbReference type="GO" id="GO:0016020">
    <property type="term" value="C:membrane"/>
    <property type="evidence" value="ECO:0007669"/>
    <property type="project" value="UniProtKB-SubCell"/>
</dbReference>
<comment type="subcellular location">
    <subcellularLocation>
        <location evidence="1">Membrane</location>
        <topology evidence="1">Multi-pass membrane protein</topology>
    </subcellularLocation>
</comment>
<evidence type="ECO:0000256" key="8">
    <source>
        <dbReference type="ARBA" id="ARBA00023303"/>
    </source>
</evidence>
<name>A0A6G1PW76_CHAAH</name>
<evidence type="ECO:0000313" key="10">
    <source>
        <dbReference type="EMBL" id="KAF3694525.1"/>
    </source>
</evidence>
<dbReference type="Proteomes" id="UP000503349">
    <property type="component" value="Chromosome 10"/>
</dbReference>
<evidence type="ECO:0000313" key="11">
    <source>
        <dbReference type="Proteomes" id="UP000503349"/>
    </source>
</evidence>
<dbReference type="Pfam" id="PF14798">
    <property type="entry name" value="Ca_hom_mod"/>
    <property type="match status" value="1"/>
</dbReference>
<dbReference type="InterPro" id="IPR029569">
    <property type="entry name" value="CALHM"/>
</dbReference>
<evidence type="ECO:0000256" key="9">
    <source>
        <dbReference type="SAM" id="Phobius"/>
    </source>
</evidence>
<evidence type="ECO:0000256" key="7">
    <source>
        <dbReference type="ARBA" id="ARBA00023136"/>
    </source>
</evidence>
<evidence type="ECO:0000256" key="4">
    <source>
        <dbReference type="ARBA" id="ARBA00022692"/>
    </source>
</evidence>
<evidence type="ECO:0000256" key="1">
    <source>
        <dbReference type="ARBA" id="ARBA00004141"/>
    </source>
</evidence>
<evidence type="ECO:0000256" key="2">
    <source>
        <dbReference type="ARBA" id="ARBA00008497"/>
    </source>
</evidence>
<protein>
    <submittedName>
        <fullName evidence="10">Uncharacterized protein</fullName>
    </submittedName>
</protein>
<comment type="similarity">
    <text evidence="2">Belongs to the CALHM family.</text>
</comment>
<feature type="transmembrane region" description="Helical" evidence="9">
    <location>
        <begin position="50"/>
        <end position="68"/>
    </location>
</feature>
<accession>A0A6G1PW76</accession>
<evidence type="ECO:0000256" key="3">
    <source>
        <dbReference type="ARBA" id="ARBA00022448"/>
    </source>
</evidence>
<keyword evidence="8" id="KW-0407">Ion channel</keyword>
<feature type="transmembrane region" description="Helical" evidence="9">
    <location>
        <begin position="159"/>
        <end position="176"/>
    </location>
</feature>
<evidence type="ECO:0000256" key="6">
    <source>
        <dbReference type="ARBA" id="ARBA00023065"/>
    </source>
</evidence>
<reference evidence="10 11" key="1">
    <citation type="submission" date="2019-02" db="EMBL/GenBank/DDBJ databases">
        <title>Opniocepnalus argus genome.</title>
        <authorList>
            <person name="Zhou C."/>
            <person name="Xiao S."/>
        </authorList>
    </citation>
    <scope>NUCLEOTIDE SEQUENCE [LARGE SCALE GENOMIC DNA]</scope>
    <source>
        <strain evidence="10">OARG1902GOOAL</strain>
        <tissue evidence="10">Muscle</tissue>
    </source>
</reference>
<reference evidence="11" key="2">
    <citation type="submission" date="2019-02" db="EMBL/GenBank/DDBJ databases">
        <title>Opniocepnalus argus Var Kimnra genome.</title>
        <authorList>
            <person name="Zhou C."/>
            <person name="Xiao S."/>
        </authorList>
    </citation>
    <scope>NUCLEOTIDE SEQUENCE [LARGE SCALE GENOMIC DNA]</scope>
</reference>
<gene>
    <name evidence="10" type="ORF">EXN66_Car010201</name>
</gene>
<keyword evidence="7 9" id="KW-0472">Membrane</keyword>
<dbReference type="AlphaFoldDB" id="A0A6G1PW76"/>
<keyword evidence="4 9" id="KW-0812">Transmembrane</keyword>
<dbReference type="GO" id="GO:1904669">
    <property type="term" value="P:ATP export"/>
    <property type="evidence" value="ECO:0007669"/>
    <property type="project" value="UniProtKB-ARBA"/>
</dbReference>
<keyword evidence="11" id="KW-1185">Reference proteome</keyword>
<keyword evidence="6" id="KW-0406">Ion transport</keyword>
<organism evidence="10 11">
    <name type="scientific">Channa argus</name>
    <name type="common">Northern snakehead</name>
    <name type="synonym">Ophicephalus argus</name>
    <dbReference type="NCBI Taxonomy" id="215402"/>
    <lineage>
        <taxon>Eukaryota</taxon>
        <taxon>Metazoa</taxon>
        <taxon>Chordata</taxon>
        <taxon>Craniata</taxon>
        <taxon>Vertebrata</taxon>
        <taxon>Euteleostomi</taxon>
        <taxon>Actinopterygii</taxon>
        <taxon>Neopterygii</taxon>
        <taxon>Teleostei</taxon>
        <taxon>Neoteleostei</taxon>
        <taxon>Acanthomorphata</taxon>
        <taxon>Anabantaria</taxon>
        <taxon>Anabantiformes</taxon>
        <taxon>Channoidei</taxon>
        <taxon>Channidae</taxon>
        <taxon>Channa</taxon>
    </lineage>
</organism>
<keyword evidence="3" id="KW-0813">Transport</keyword>
<keyword evidence="5 9" id="KW-1133">Transmembrane helix</keyword>
<sequence length="199" mass="22911">MAHPDFPQRLLNLIANTVTTFLLIMLFYILQYIFDMDFVCSCRQGVNLNGALYLAAPPLILTLVANIMKRFHQSSSFFSWRFPVSRCTNCNNNFCSCIMNFFFTYVSVSAIWVSTVLFDGDWYFCLKTNLDSSHTGLPCRKNLTYNEDRIKDAYRTDSLDWGFAVICGFLMLWAIVESCQTVKNTDASINHVVYEELQA</sequence>
<evidence type="ECO:0000256" key="5">
    <source>
        <dbReference type="ARBA" id="ARBA00022989"/>
    </source>
</evidence>